<dbReference type="Gene3D" id="2.130.10.120">
    <property type="entry name" value="Prolyl oligopeptidase, N-terminal domain"/>
    <property type="match status" value="1"/>
</dbReference>
<feature type="domain" description="Peptidase S9 prolyl oligopeptidase catalytic" evidence="5">
    <location>
        <begin position="490"/>
        <end position="705"/>
    </location>
</feature>
<dbReference type="InterPro" id="IPR029058">
    <property type="entry name" value="AB_hydrolase_fold"/>
</dbReference>
<evidence type="ECO:0000256" key="3">
    <source>
        <dbReference type="ARBA" id="ARBA00022801"/>
    </source>
</evidence>
<reference evidence="7" key="1">
    <citation type="submission" date="2023-06" db="EMBL/GenBank/DDBJ databases">
        <title>Cytophagales bacterium Strain LB-30, isolated from soil.</title>
        <authorList>
            <person name="Liu B."/>
        </authorList>
    </citation>
    <scope>NUCLEOTIDE SEQUENCE</scope>
    <source>
        <strain evidence="7">LB-30</strain>
    </source>
</reference>
<comment type="caution">
    <text evidence="7">The sequence shown here is derived from an EMBL/GenBank/DDBJ whole genome shotgun (WGS) entry which is preliminary data.</text>
</comment>
<dbReference type="InterPro" id="IPR051543">
    <property type="entry name" value="Serine_Peptidase_S9A"/>
</dbReference>
<feature type="domain" description="Peptidase S9A N-terminal" evidence="6">
    <location>
        <begin position="34"/>
        <end position="429"/>
    </location>
</feature>
<keyword evidence="8" id="KW-1185">Reference proteome</keyword>
<evidence type="ECO:0000256" key="2">
    <source>
        <dbReference type="ARBA" id="ARBA00022670"/>
    </source>
</evidence>
<evidence type="ECO:0000313" key="7">
    <source>
        <dbReference type="EMBL" id="MDN4164340.1"/>
    </source>
</evidence>
<keyword evidence="2" id="KW-0645">Protease</keyword>
<evidence type="ECO:0000313" key="8">
    <source>
        <dbReference type="Proteomes" id="UP001168552"/>
    </source>
</evidence>
<dbReference type="PANTHER" id="PTHR11757:SF19">
    <property type="entry name" value="PROLYL ENDOPEPTIDASE-LIKE"/>
    <property type="match status" value="1"/>
</dbReference>
<dbReference type="PANTHER" id="PTHR11757">
    <property type="entry name" value="PROTEASE FAMILY S9A OLIGOPEPTIDASE"/>
    <property type="match status" value="1"/>
</dbReference>
<dbReference type="SUPFAM" id="SSF53474">
    <property type="entry name" value="alpha/beta-Hydrolases"/>
    <property type="match status" value="1"/>
</dbReference>
<keyword evidence="4" id="KW-0720">Serine protease</keyword>
<dbReference type="InterPro" id="IPR002470">
    <property type="entry name" value="Peptidase_S9A"/>
</dbReference>
<dbReference type="RefSeq" id="WP_320002866.1">
    <property type="nucleotide sequence ID" value="NZ_JAUHJS010000001.1"/>
</dbReference>
<dbReference type="InterPro" id="IPR023302">
    <property type="entry name" value="Pept_S9A_N"/>
</dbReference>
<dbReference type="InterPro" id="IPR001375">
    <property type="entry name" value="Peptidase_S9_cat"/>
</dbReference>
<dbReference type="Gene3D" id="3.40.50.1820">
    <property type="entry name" value="alpha/beta hydrolase"/>
    <property type="match status" value="1"/>
</dbReference>
<dbReference type="PROSITE" id="PS51257">
    <property type="entry name" value="PROKAR_LIPOPROTEIN"/>
    <property type="match status" value="1"/>
</dbReference>
<comment type="similarity">
    <text evidence="1">Belongs to the peptidase S9A family.</text>
</comment>
<keyword evidence="3" id="KW-0378">Hydrolase</keyword>
<sequence>MRTHFFYLFLGLSAAAISCSSPTSENTSTALLPPDAAQVPTETLLHGISLRDDYAWLKDKSNPDVIAYLEAENAYTDTLMSSQKELINSLFEEMKGRIKEEDQSAPIKIDDYYYYNRSVSGKQYRVYCRKKGSMEAPEEVLLDLNQLAEGKKFLSMGNYSISPNHQYMAYTLDSTGAEVFDLYVKELASGQLLEDVIPNVSYSLVWGQDNQTLFYSINDETNRPYKIFKHKLGVSYMEDMQVFHEEDDRYFVSISQSKDRQYLLIDNHSKITSETYYLPVNDPNGEFTLFSPRVDGVEYTVYPYRNKFFILTNDGAINYRLMECSGAQTSRSNWKEVIAGRDSVKIEGLELFANHLVLSERSQGLRQIKVMNLANRTSYYVPFPDPMYNVSLGGNVNYTSSKLRITYSSLVWPEKVYEFDMNSQATQDIKVEEVPGYDPAQYQSERIYATASDGTRIPISLLYKKGMEKNGQNPTYLYGYGSYGSITNTSFNTSRISLLDRGFIYAVAHIRGSGDLGEQWYQEGKFTKKKNTFTDFIACAEHLAAENYTKAEKIVAVGGSAGGLLMGAVANMKPEAFGVIVAKVPFVDVMNTMLDPNLPLTVTEYEEWGNPNEKEYFEYMLSYSPYDNVSAQDYPHMLVTAGLNDPRVGYWEAAKWVAKLRDLKTDNKELLFKINMGAGHMGASGRYNYLKETAFEYAFILDKINPQIQ</sequence>
<name>A0ABT8F1L0_9BACT</name>
<dbReference type="EMBL" id="JAUHJS010000001">
    <property type="protein sequence ID" value="MDN4164340.1"/>
    <property type="molecule type" value="Genomic_DNA"/>
</dbReference>
<dbReference type="PRINTS" id="PR00862">
    <property type="entry name" value="PROLIGOPTASE"/>
</dbReference>
<evidence type="ECO:0000259" key="5">
    <source>
        <dbReference type="Pfam" id="PF00326"/>
    </source>
</evidence>
<evidence type="ECO:0000256" key="4">
    <source>
        <dbReference type="ARBA" id="ARBA00022825"/>
    </source>
</evidence>
<dbReference type="Pfam" id="PF00326">
    <property type="entry name" value="Peptidase_S9"/>
    <property type="match status" value="1"/>
</dbReference>
<dbReference type="Pfam" id="PF02897">
    <property type="entry name" value="Peptidase_S9_N"/>
    <property type="match status" value="1"/>
</dbReference>
<protein>
    <submittedName>
        <fullName evidence="7">S9 family peptidase</fullName>
    </submittedName>
</protein>
<proteinExistence type="inferred from homology"/>
<organism evidence="7 8">
    <name type="scientific">Shiella aurantiaca</name>
    <dbReference type="NCBI Taxonomy" id="3058365"/>
    <lineage>
        <taxon>Bacteria</taxon>
        <taxon>Pseudomonadati</taxon>
        <taxon>Bacteroidota</taxon>
        <taxon>Cytophagia</taxon>
        <taxon>Cytophagales</taxon>
        <taxon>Shiellaceae</taxon>
        <taxon>Shiella</taxon>
    </lineage>
</organism>
<dbReference type="Proteomes" id="UP001168552">
    <property type="component" value="Unassembled WGS sequence"/>
</dbReference>
<accession>A0ABT8F1L0</accession>
<gene>
    <name evidence="7" type="ORF">QWY31_02440</name>
</gene>
<dbReference type="SUPFAM" id="SSF50993">
    <property type="entry name" value="Peptidase/esterase 'gauge' domain"/>
    <property type="match status" value="1"/>
</dbReference>
<evidence type="ECO:0000259" key="6">
    <source>
        <dbReference type="Pfam" id="PF02897"/>
    </source>
</evidence>
<evidence type="ECO:0000256" key="1">
    <source>
        <dbReference type="ARBA" id="ARBA00005228"/>
    </source>
</evidence>